<evidence type="ECO:0000256" key="5">
    <source>
        <dbReference type="ARBA" id="ARBA00022989"/>
    </source>
</evidence>
<evidence type="ECO:0000256" key="3">
    <source>
        <dbReference type="ARBA" id="ARBA00022475"/>
    </source>
</evidence>
<keyword evidence="4 7" id="KW-0812">Transmembrane</keyword>
<sequence length="337" mass="36989">MSTETIATIWAGLIAFAVMAYVVLDGFDLGVGMLFAVERGAEDRDTMVNSIAPMWDGNETWLVLGGGGLFGVFPLAYAVIMPALYPTILGMLFGLIFRGVAFEFRFRTETERGRKLWDFSFFGGSTLAALCQGLTLGGLLQGIHVVNRQYAGGWFDWLTPFTVLCGIAVVVGYAWLGACWLVWRTEGSLQHRARRQAQVLAWATLALIVAVSLWTPFLNATFMHRWFGWPGILLTSPVPILIALIALGFHIGITREHHLTPFLSALAVFVLCFAGLGISMFPLMIPPDITIWQAAAPRASQLFVLVGASVLIPLILTYSGLSYWVFRGKVKAGAHYH</sequence>
<dbReference type="GO" id="GO:0019646">
    <property type="term" value="P:aerobic electron transport chain"/>
    <property type="evidence" value="ECO:0007669"/>
    <property type="project" value="TreeGrafter"/>
</dbReference>
<organism evidence="8 9">
    <name type="scientific">Lichenifustis flavocetrariae</name>
    <dbReference type="NCBI Taxonomy" id="2949735"/>
    <lineage>
        <taxon>Bacteria</taxon>
        <taxon>Pseudomonadati</taxon>
        <taxon>Pseudomonadota</taxon>
        <taxon>Alphaproteobacteria</taxon>
        <taxon>Hyphomicrobiales</taxon>
        <taxon>Lichenihabitantaceae</taxon>
        <taxon>Lichenifustis</taxon>
    </lineage>
</organism>
<comment type="similarity">
    <text evidence="2">Belongs to the cytochrome ubiquinol oxidase subunit 2 family.</text>
</comment>
<feature type="transmembrane region" description="Helical" evidence="7">
    <location>
        <begin position="116"/>
        <end position="140"/>
    </location>
</feature>
<feature type="transmembrane region" description="Helical" evidence="7">
    <location>
        <begin position="302"/>
        <end position="326"/>
    </location>
</feature>
<evidence type="ECO:0000313" key="8">
    <source>
        <dbReference type="EMBL" id="MCW6511846.1"/>
    </source>
</evidence>
<keyword evidence="5 7" id="KW-1133">Transmembrane helix</keyword>
<evidence type="ECO:0000256" key="7">
    <source>
        <dbReference type="SAM" id="Phobius"/>
    </source>
</evidence>
<evidence type="ECO:0000313" key="9">
    <source>
        <dbReference type="Proteomes" id="UP001165667"/>
    </source>
</evidence>
<dbReference type="Proteomes" id="UP001165667">
    <property type="component" value="Unassembled WGS sequence"/>
</dbReference>
<keyword evidence="9" id="KW-1185">Reference proteome</keyword>
<dbReference type="EMBL" id="JAMOIM010000034">
    <property type="protein sequence ID" value="MCW6511846.1"/>
    <property type="molecule type" value="Genomic_DNA"/>
</dbReference>
<dbReference type="AlphaFoldDB" id="A0AA41Z2L9"/>
<evidence type="ECO:0000256" key="6">
    <source>
        <dbReference type="ARBA" id="ARBA00023136"/>
    </source>
</evidence>
<feature type="transmembrane region" description="Helical" evidence="7">
    <location>
        <begin position="262"/>
        <end position="282"/>
    </location>
</feature>
<keyword evidence="6 7" id="KW-0472">Membrane</keyword>
<dbReference type="PANTHER" id="PTHR43141:SF4">
    <property type="entry name" value="CYTOCHROME BD2 SUBUNIT II"/>
    <property type="match status" value="1"/>
</dbReference>
<dbReference type="GO" id="GO:0005886">
    <property type="term" value="C:plasma membrane"/>
    <property type="evidence" value="ECO:0007669"/>
    <property type="project" value="UniProtKB-SubCell"/>
</dbReference>
<dbReference type="InterPro" id="IPR003317">
    <property type="entry name" value="Cyt-d_oxidase_su2"/>
</dbReference>
<comment type="subcellular location">
    <subcellularLocation>
        <location evidence="1">Cell membrane</location>
        <topology evidence="1">Multi-pass membrane protein</topology>
    </subcellularLocation>
</comment>
<gene>
    <name evidence="8" type="primary">cydB</name>
    <name evidence="8" type="ORF">M8523_28205</name>
</gene>
<dbReference type="GO" id="GO:0016682">
    <property type="term" value="F:oxidoreductase activity, acting on diphenols and related substances as donors, oxygen as acceptor"/>
    <property type="evidence" value="ECO:0007669"/>
    <property type="project" value="TreeGrafter"/>
</dbReference>
<keyword evidence="3" id="KW-1003">Cell membrane</keyword>
<feature type="transmembrane region" description="Helical" evidence="7">
    <location>
        <begin position="6"/>
        <end position="24"/>
    </location>
</feature>
<dbReference type="NCBIfam" id="TIGR00203">
    <property type="entry name" value="cydB"/>
    <property type="match status" value="1"/>
</dbReference>
<name>A0AA41Z2L9_9HYPH</name>
<accession>A0AA41Z2L9</accession>
<dbReference type="PANTHER" id="PTHR43141">
    <property type="entry name" value="CYTOCHROME BD2 SUBUNIT II"/>
    <property type="match status" value="1"/>
</dbReference>
<feature type="transmembrane region" description="Helical" evidence="7">
    <location>
        <begin position="86"/>
        <end position="104"/>
    </location>
</feature>
<feature type="transmembrane region" description="Helical" evidence="7">
    <location>
        <begin position="199"/>
        <end position="217"/>
    </location>
</feature>
<dbReference type="GO" id="GO:0070069">
    <property type="term" value="C:cytochrome complex"/>
    <property type="evidence" value="ECO:0007669"/>
    <property type="project" value="TreeGrafter"/>
</dbReference>
<protein>
    <submittedName>
        <fullName evidence="8">Cytochrome d ubiquinol oxidase subunit II</fullName>
    </submittedName>
</protein>
<dbReference type="Pfam" id="PF02322">
    <property type="entry name" value="Cyt_bd_oxida_II"/>
    <property type="match status" value="1"/>
</dbReference>
<dbReference type="PIRSF" id="PIRSF000267">
    <property type="entry name" value="Cyt_oxidse_sub2"/>
    <property type="match status" value="1"/>
</dbReference>
<feature type="transmembrane region" description="Helical" evidence="7">
    <location>
        <begin position="229"/>
        <end position="250"/>
    </location>
</feature>
<comment type="caution">
    <text evidence="8">The sequence shown here is derived from an EMBL/GenBank/DDBJ whole genome shotgun (WGS) entry which is preliminary data.</text>
</comment>
<reference evidence="8" key="1">
    <citation type="submission" date="2022-05" db="EMBL/GenBank/DDBJ databases">
        <authorList>
            <person name="Pankratov T."/>
        </authorList>
    </citation>
    <scope>NUCLEOTIDE SEQUENCE</scope>
    <source>
        <strain evidence="8">BP6-180914</strain>
    </source>
</reference>
<evidence type="ECO:0000256" key="2">
    <source>
        <dbReference type="ARBA" id="ARBA00007543"/>
    </source>
</evidence>
<evidence type="ECO:0000256" key="4">
    <source>
        <dbReference type="ARBA" id="ARBA00022692"/>
    </source>
</evidence>
<proteinExistence type="inferred from homology"/>
<feature type="transmembrane region" description="Helical" evidence="7">
    <location>
        <begin position="160"/>
        <end position="183"/>
    </location>
</feature>
<dbReference type="GO" id="GO:0009055">
    <property type="term" value="F:electron transfer activity"/>
    <property type="evidence" value="ECO:0007669"/>
    <property type="project" value="TreeGrafter"/>
</dbReference>
<evidence type="ECO:0000256" key="1">
    <source>
        <dbReference type="ARBA" id="ARBA00004651"/>
    </source>
</evidence>